<reference evidence="2 3" key="6">
    <citation type="journal article" date="1992" name="Virus Genes">
        <title>Characterization of the third origin of DNA replication of the genome of insect iridescent virus type 6.</title>
        <authorList>
            <person name="Sonntag K.C."/>
            <person name="Darai G."/>
        </authorList>
    </citation>
    <scope>NUCLEOTIDE SEQUENCE [LARGE SCALE GENOMIC DNA]</scope>
</reference>
<reference evidence="2 3" key="4">
    <citation type="journal article" date="1988" name="Virology">
        <title>Identification and characterization of the repetitive DNA element in the genome of insect iridescent virus type 6.</title>
        <authorList>
            <person name="Fischer M."/>
            <person name="Schnitzler P."/>
            <person name="Delius H."/>
            <person name="Darai G."/>
        </authorList>
    </citation>
    <scope>NUCLEOTIDE SEQUENCE [LARGE SCALE GENOMIC DNA]</scope>
</reference>
<reference evidence="2 3" key="8">
    <citation type="journal article" date="1994" name="Intervirology">
        <title>Identification of the primary structure and the coding capacity of the genome of insect iridescent virus type 6 between the genome coordinates 0.310 and 0.347 (7990 bp).</title>
        <authorList>
            <person name="Sonntag K.C."/>
            <person name="Schnitzler P."/>
            <person name="Janssen W."/>
            <person name="Darai G."/>
        </authorList>
    </citation>
    <scope>NUCLEOTIDE SEQUENCE [LARGE SCALE GENOMIC DNA]</scope>
</reference>
<sequence>MKTMKLKTIVKMKKVSQRETDEEQLLQIHKLFLYFFYPLLFSLFSLFYKTITLSRKSIKNLER</sequence>
<organismHost>
    <name type="scientific">Gryllus campestris</name>
    <dbReference type="NCBI Taxonomy" id="58607"/>
</organismHost>
<reference evidence="2 3" key="15">
    <citation type="journal article" date="2001" name="Virology">
        <title>Analysis of the first complete DNA sequence of an invertebrate iridovirus: coding strategy of the genome of Chilo iridescent virus.</title>
        <authorList>
            <person name="Jakob N.J."/>
            <person name="Muller K."/>
            <person name="Bahr U."/>
            <person name="Darai G."/>
        </authorList>
    </citation>
    <scope>NUCLEOTIDE SEQUENCE [LARGE SCALE GENOMIC DNA]</scope>
</reference>
<evidence type="ECO:0000256" key="1">
    <source>
        <dbReference type="SAM" id="Phobius"/>
    </source>
</evidence>
<reference evidence="2 3" key="13">
    <citation type="journal article" date="1998" name="Virus Genes">
        <title>Identification of a thymidylate synthase gene within the genome of Chilo iridescent virus.</title>
        <authorList>
            <person name="Muller K."/>
            <person name="Tidona C.A."/>
            <person name="Bahr U."/>
            <person name="Darai G."/>
        </authorList>
    </citation>
    <scope>NUCLEOTIDE SEQUENCE [LARGE SCALE GENOMIC DNA]</scope>
</reference>
<dbReference type="RefSeq" id="NP_149686.1">
    <property type="nucleotide sequence ID" value="NC_003038.1"/>
</dbReference>
<feature type="transmembrane region" description="Helical" evidence="1">
    <location>
        <begin position="31"/>
        <end position="51"/>
    </location>
</feature>
<reference evidence="2 3" key="10">
    <citation type="journal article" date="1994" name="Nucleic Acids Res.">
        <title>Identification of genes encoding zinc finger proteins, non-histone chromosomal HMG protein homologue, and a putative GTP phosphohydrolase in the genome of Chilo iridescent virus.</title>
        <authorList>
            <person name="Schnitzler P."/>
            <person name="Hug M."/>
            <person name="Handermann M."/>
            <person name="Janssen W."/>
            <person name="Koonin E.V."/>
            <person name="Delius H."/>
            <person name="Darai C."/>
        </authorList>
    </citation>
    <scope>NUCLEOTIDE SEQUENCE [LARGE SCALE GENOMIC DNA]</scope>
</reference>
<dbReference type="KEGG" id="vg:1733019"/>
<organismHost>
    <name type="scientific">Chilo suppressalis</name>
    <name type="common">Asiatic rice borer moth</name>
    <dbReference type="NCBI Taxonomy" id="168631"/>
</organismHost>
<keyword evidence="1" id="KW-0812">Transmembrane</keyword>
<organism evidence="2 3">
    <name type="scientific">Invertebrate iridescent virus 6</name>
    <name type="common">IIV-6</name>
    <name type="synonym">Chilo iridescent virus</name>
    <dbReference type="NCBI Taxonomy" id="176652"/>
    <lineage>
        <taxon>Viruses</taxon>
        <taxon>Varidnaviria</taxon>
        <taxon>Bamfordvirae</taxon>
        <taxon>Nucleocytoviricota</taxon>
        <taxon>Megaviricetes</taxon>
        <taxon>Pimascovirales</taxon>
        <taxon>Pimascovirales incertae sedis</taxon>
        <taxon>Iridoviridae</taxon>
        <taxon>Betairidovirinae</taxon>
        <taxon>Iridovirus</taxon>
        <taxon>Iridovirus chilo1</taxon>
    </lineage>
</organism>
<proteinExistence type="predicted"/>
<dbReference type="GeneID" id="1733019"/>
<reference evidence="2 3" key="11">
    <citation type="journal article" date="1994" name="Virus Genes">
        <title>Chilo iridescent virus encodes a putative helicase belonging to a distinct family within the "DEAD/H" superfamily: implications for the evolution of large DNA viruses.</title>
        <authorList>
            <person name="Sonntag K.C."/>
            <person name="Schnitzler P."/>
            <person name="Koonin E.V."/>
            <person name="Darai G."/>
        </authorList>
    </citation>
    <scope>NUCLEOTIDE SEQUENCE [LARGE SCALE GENOMIC DNA]</scope>
</reference>
<reference evidence="2 3" key="3">
    <citation type="journal article" date="1987" name="Virology">
        <title>Molecular cloning and physical mapping of the genome of insect iridescent virus type 6: further evidence for circular permutation of the viral genome.</title>
        <authorList>
            <person name="Schnitzler P."/>
            <person name="Soltau J.B."/>
            <person name="Fischer M."/>
            <person name="Reisner H."/>
            <person name="Scholz J."/>
            <person name="Delius H."/>
            <person name="Darai G."/>
        </authorList>
    </citation>
    <scope>NUCLEOTIDE SEQUENCE [LARGE SCALE GENOMIC DNA]</scope>
</reference>
<reference evidence="2 3" key="9">
    <citation type="journal article" date="1994" name="J. Gen. Virol.">
        <title>Insect iridescent virus type 6 encodes a polypeptide related to the largest subunit of eukaryotic RNA polymerase II.</title>
        <authorList>
            <person name="Schnitzler P."/>
            <person name="Sonntag K.C."/>
            <person name="Muller M."/>
            <person name="Janssen W."/>
            <person name="Bugert J.J."/>
            <person name="Koonin E.V."/>
            <person name="Darai G."/>
        </authorList>
    </citation>
    <scope>NUCLEOTIDE SEQUENCE [LARGE SCALE GENOMIC DNA]</scope>
</reference>
<protein>
    <submittedName>
        <fullName evidence="2">223L</fullName>
    </submittedName>
</protein>
<reference evidence="2 3" key="5">
    <citation type="journal article" date="1992" name="Virus Genes">
        <title>Identification and mapping of origins of DNA replication within the DNA sequences of the genome of insect iridescent virus type 6.</title>
        <authorList>
            <person name="Handermann M."/>
            <person name="Schnitzler P."/>
            <person name="Rosen-Wolff A."/>
            <person name="Raab K."/>
            <person name="Sonntag K.C."/>
            <person name="Darai G."/>
        </authorList>
    </citation>
    <scope>NUCLEOTIDE SEQUENCE [LARGE SCALE GENOMIC DNA]</scope>
</reference>
<dbReference type="Proteomes" id="UP000001359">
    <property type="component" value="Segment"/>
</dbReference>
<evidence type="ECO:0000313" key="3">
    <source>
        <dbReference type="Proteomes" id="UP000001359"/>
    </source>
</evidence>
<organismHost>
    <name type="scientific">Acheta domesticus</name>
    <name type="common">House cricket</name>
    <dbReference type="NCBI Taxonomy" id="6997"/>
</organismHost>
<reference evidence="2 3" key="2">
    <citation type="journal article" date="1986" name="Med. Microbiol. Immunol.">
        <title>Insect iridescent virus type 6 induced toxic degenerative hepatitis in mice.</title>
        <authorList>
            <person name="Lorbacher de Ruiz H."/>
            <person name="Gelderblom H."/>
            <person name="Hofmann W."/>
            <person name="Darai G."/>
        </authorList>
    </citation>
    <scope>NUCLEOTIDE SEQUENCE [LARGE SCALE GENOMIC DNA]</scope>
</reference>
<evidence type="ECO:0000313" key="2">
    <source>
        <dbReference type="EMBL" id="AAK82085.1"/>
    </source>
</evidence>
<organismHost>
    <name type="scientific">Spodoptera frugiperda</name>
    <name type="common">Fall armyworm</name>
    <dbReference type="NCBI Taxonomy" id="7108"/>
</organismHost>
<reference evidence="2 3" key="12">
    <citation type="journal article" date="1997" name="Virus Genes">
        <title>The DNA sequence of Chilo iridescent virus between the genome coordinates 0.101 and 0.391; similarities in coding strategy between insect and vertebrate iridoviruses.</title>
        <authorList>
            <person name="Bahr U."/>
            <person name="Tidona C.A."/>
            <person name="Darai G."/>
        </authorList>
    </citation>
    <scope>NUCLEOTIDE SEQUENCE [LARGE SCALE GENOMIC DNA]</scope>
</reference>
<keyword evidence="3" id="KW-1185">Reference proteome</keyword>
<reference evidence="2 3" key="7">
    <citation type="journal article" date="1993" name="J. Gen. Virol.">
        <title>Identification of the gene encoding the major capsid protein of insect iridescent virus type 6 by polymerase chain reaction.</title>
        <authorList>
            <person name="Stohwasser R."/>
            <person name="Raab K."/>
            <person name="Schnitzler P."/>
            <person name="Janssen W."/>
            <person name="Darai G."/>
        </authorList>
    </citation>
    <scope>NUCLEOTIDE SEQUENCE [LARGE SCALE GENOMIC DNA]</scope>
</reference>
<organismHost>
    <name type="scientific">Gryllus bimaculatus</name>
    <name type="common">Two-spotted cricket</name>
    <dbReference type="NCBI Taxonomy" id="6999"/>
</organismHost>
<keyword evidence="1" id="KW-1133">Transmembrane helix</keyword>
<accession>Q91FU8</accession>
<dbReference type="EMBL" id="AF303741">
    <property type="protein sequence ID" value="AAK82085.1"/>
    <property type="molecule type" value="Genomic_DNA"/>
</dbReference>
<reference evidence="2 3" key="14">
    <citation type="journal article" date="1999" name="Virus Genes">
        <title>Identification of a gene cluster within the genome of Chilo iridescent virus encoding enzymes involved in viral DNA replication and processing.</title>
        <authorList>
            <person name="Muller K."/>
            <person name="Tidona C.A."/>
            <person name="Darai G."/>
        </authorList>
    </citation>
    <scope>NUCLEOTIDE SEQUENCE [LARGE SCALE GENOMIC DNA]</scope>
</reference>
<reference evidence="2 3" key="1">
    <citation type="journal article" date="1984" name="J. Virol.">
        <title>DNA analysis of insect iridescent virus 6: evidence for circular permutation and terminal redundancy.</title>
        <authorList>
            <person name="Delius H."/>
            <person name="Darai G."/>
            <person name="Fluegel R.M."/>
        </authorList>
    </citation>
    <scope>NUCLEOTIDE SEQUENCE [LARGE SCALE GENOMIC DNA]</scope>
</reference>
<name>Q91FU8_IIV6</name>
<keyword evidence="1" id="KW-0472">Membrane</keyword>